<gene>
    <name evidence="1" type="ORF">LITE_LOCUS36183</name>
</gene>
<dbReference type="EMBL" id="CAMGYJ010000008">
    <property type="protein sequence ID" value="CAI0464424.1"/>
    <property type="molecule type" value="Genomic_DNA"/>
</dbReference>
<organism evidence="1 2">
    <name type="scientific">Linum tenue</name>
    <dbReference type="NCBI Taxonomy" id="586396"/>
    <lineage>
        <taxon>Eukaryota</taxon>
        <taxon>Viridiplantae</taxon>
        <taxon>Streptophyta</taxon>
        <taxon>Embryophyta</taxon>
        <taxon>Tracheophyta</taxon>
        <taxon>Spermatophyta</taxon>
        <taxon>Magnoliopsida</taxon>
        <taxon>eudicotyledons</taxon>
        <taxon>Gunneridae</taxon>
        <taxon>Pentapetalae</taxon>
        <taxon>rosids</taxon>
        <taxon>fabids</taxon>
        <taxon>Malpighiales</taxon>
        <taxon>Linaceae</taxon>
        <taxon>Linum</taxon>
    </lineage>
</organism>
<dbReference type="Proteomes" id="UP001154282">
    <property type="component" value="Unassembled WGS sequence"/>
</dbReference>
<accession>A0AAV0P0H0</accession>
<evidence type="ECO:0008006" key="3">
    <source>
        <dbReference type="Google" id="ProtNLM"/>
    </source>
</evidence>
<name>A0AAV0P0H0_9ROSI</name>
<reference evidence="1" key="1">
    <citation type="submission" date="2022-08" db="EMBL/GenBank/DDBJ databases">
        <authorList>
            <person name="Gutierrez-Valencia J."/>
        </authorList>
    </citation>
    <scope>NUCLEOTIDE SEQUENCE</scope>
</reference>
<dbReference type="AlphaFoldDB" id="A0AAV0P0H0"/>
<sequence length="74" mass="8319">MKWPPFLKSWKNSDTGCFRSSTKWIHPVSEDCGSYAATINLKYGASNVPEDRKRWMGALKAVANCTGHTSQEIK</sequence>
<protein>
    <recommendedName>
        <fullName evidence="3">PH domain-containing protein</fullName>
    </recommendedName>
</protein>
<evidence type="ECO:0000313" key="1">
    <source>
        <dbReference type="EMBL" id="CAI0464424.1"/>
    </source>
</evidence>
<keyword evidence="2" id="KW-1185">Reference proteome</keyword>
<comment type="caution">
    <text evidence="1">The sequence shown here is derived from an EMBL/GenBank/DDBJ whole genome shotgun (WGS) entry which is preliminary data.</text>
</comment>
<proteinExistence type="predicted"/>
<evidence type="ECO:0000313" key="2">
    <source>
        <dbReference type="Proteomes" id="UP001154282"/>
    </source>
</evidence>